<comment type="subunit">
    <text evidence="7">Forms oligomers.</text>
</comment>
<dbReference type="Pfam" id="PF02381">
    <property type="entry name" value="MraZ"/>
    <property type="match status" value="2"/>
</dbReference>
<dbReference type="SUPFAM" id="SSF89447">
    <property type="entry name" value="AbrB/MazE/MraZ-like"/>
    <property type="match status" value="1"/>
</dbReference>
<dbReference type="eggNOG" id="COG2001">
    <property type="taxonomic scope" value="Bacteria"/>
</dbReference>
<dbReference type="GO" id="GO:2000143">
    <property type="term" value="P:negative regulation of DNA-templated transcription initiation"/>
    <property type="evidence" value="ECO:0007669"/>
    <property type="project" value="TreeGrafter"/>
</dbReference>
<evidence type="ECO:0000256" key="6">
    <source>
        <dbReference type="ARBA" id="ARBA00023163"/>
    </source>
</evidence>
<dbReference type="PROSITE" id="PS51740">
    <property type="entry name" value="SPOVT_ABRB"/>
    <property type="match status" value="2"/>
</dbReference>
<evidence type="ECO:0000256" key="1">
    <source>
        <dbReference type="ARBA" id="ARBA00013860"/>
    </source>
</evidence>
<evidence type="ECO:0000256" key="3">
    <source>
        <dbReference type="ARBA" id="ARBA00022737"/>
    </source>
</evidence>
<organism evidence="9 10">
    <name type="scientific">Peptoniphilus duerdenii ATCC BAA-1640</name>
    <dbReference type="NCBI Taxonomy" id="862517"/>
    <lineage>
        <taxon>Bacteria</taxon>
        <taxon>Bacillati</taxon>
        <taxon>Bacillota</taxon>
        <taxon>Tissierellia</taxon>
        <taxon>Tissierellales</taxon>
        <taxon>Peptoniphilaceae</taxon>
        <taxon>Peptoniphilus</taxon>
    </lineage>
</organism>
<dbReference type="InterPro" id="IPR038619">
    <property type="entry name" value="MraZ_sf"/>
</dbReference>
<comment type="caution">
    <text evidence="9">The sequence shown here is derived from an EMBL/GenBank/DDBJ whole genome shotgun (WGS) entry which is preliminary data.</text>
</comment>
<dbReference type="InterPro" id="IPR020603">
    <property type="entry name" value="MraZ_dom"/>
</dbReference>
<keyword evidence="4 7" id="KW-0805">Transcription regulation</keyword>
<dbReference type="InterPro" id="IPR035642">
    <property type="entry name" value="MraZ_N"/>
</dbReference>
<evidence type="ECO:0000313" key="10">
    <source>
        <dbReference type="Proteomes" id="UP000003280"/>
    </source>
</evidence>
<dbReference type="CDD" id="cd16321">
    <property type="entry name" value="MraZ_C"/>
    <property type="match status" value="1"/>
</dbReference>
<keyword evidence="2 7" id="KW-0963">Cytoplasm</keyword>
<proteinExistence type="inferred from homology"/>
<dbReference type="HAMAP" id="MF_01008">
    <property type="entry name" value="MraZ"/>
    <property type="match status" value="1"/>
</dbReference>
<evidence type="ECO:0000259" key="8">
    <source>
        <dbReference type="PROSITE" id="PS51740"/>
    </source>
</evidence>
<dbReference type="InterPro" id="IPR003444">
    <property type="entry name" value="MraZ"/>
</dbReference>
<keyword evidence="5 7" id="KW-0238">DNA-binding</keyword>
<keyword evidence="3" id="KW-0677">Repeat</keyword>
<dbReference type="NCBIfam" id="TIGR00242">
    <property type="entry name" value="division/cell wall cluster transcriptional repressor MraZ"/>
    <property type="match status" value="1"/>
</dbReference>
<dbReference type="GO" id="GO:0003700">
    <property type="term" value="F:DNA-binding transcription factor activity"/>
    <property type="evidence" value="ECO:0007669"/>
    <property type="project" value="UniProtKB-UniRule"/>
</dbReference>
<evidence type="ECO:0000256" key="4">
    <source>
        <dbReference type="ARBA" id="ARBA00023015"/>
    </source>
</evidence>
<dbReference type="AlphaFoldDB" id="E0NM24"/>
<name>E0NM24_9FIRM</name>
<dbReference type="GO" id="GO:0009295">
    <property type="term" value="C:nucleoid"/>
    <property type="evidence" value="ECO:0007669"/>
    <property type="project" value="UniProtKB-SubCell"/>
</dbReference>
<reference evidence="9 10" key="1">
    <citation type="submission" date="2010-07" db="EMBL/GenBank/DDBJ databases">
        <authorList>
            <person name="Muzny D."/>
            <person name="Qin X."/>
            <person name="Deng J."/>
            <person name="Jiang H."/>
            <person name="Liu Y."/>
            <person name="Qu J."/>
            <person name="Song X.-Z."/>
            <person name="Zhang L."/>
            <person name="Thornton R."/>
            <person name="Coyle M."/>
            <person name="Francisco L."/>
            <person name="Jackson L."/>
            <person name="Javaid M."/>
            <person name="Korchina V."/>
            <person name="Kovar C."/>
            <person name="Mata R."/>
            <person name="Mathew T."/>
            <person name="Ngo R."/>
            <person name="Nguyen L."/>
            <person name="Nguyen N."/>
            <person name="Okwuonu G."/>
            <person name="Ongeri F."/>
            <person name="Pham C."/>
            <person name="Simmons D."/>
            <person name="Wilczek-Boney K."/>
            <person name="Hale W."/>
            <person name="Jakkamsetti A."/>
            <person name="Pham P."/>
            <person name="Ruth R."/>
            <person name="San Lucas F."/>
            <person name="Warren J."/>
            <person name="Zhang J."/>
            <person name="Zhao Z."/>
            <person name="Zhou C."/>
            <person name="Zhu D."/>
            <person name="Lee S."/>
            <person name="Bess C."/>
            <person name="Blankenburg K."/>
            <person name="Forbes L."/>
            <person name="Fu Q."/>
            <person name="Gubbala S."/>
            <person name="Hirani K."/>
            <person name="Jayaseelan J.C."/>
            <person name="Lara F."/>
            <person name="Munidasa M."/>
            <person name="Palculict T."/>
            <person name="Patil S."/>
            <person name="Pu L.-L."/>
            <person name="Saada N."/>
            <person name="Tang L."/>
            <person name="Weissenberger G."/>
            <person name="Zhu Y."/>
            <person name="Hemphill L."/>
            <person name="Shang Y."/>
            <person name="Youmans B."/>
            <person name="Ayvaz T."/>
            <person name="Ross M."/>
            <person name="Santibanez J."/>
            <person name="Aqrawi P."/>
            <person name="Gross S."/>
            <person name="Joshi V."/>
            <person name="Fowler G."/>
            <person name="Nazareth L."/>
            <person name="Reid J."/>
            <person name="Worley K."/>
            <person name="Petrosino J."/>
            <person name="Highlander S."/>
            <person name="Gibbs R."/>
        </authorList>
    </citation>
    <scope>NUCLEOTIDE SEQUENCE [LARGE SCALE GENOMIC DNA]</scope>
    <source>
        <strain evidence="9 10">ATCC BAA-1640</strain>
    </source>
</reference>
<feature type="domain" description="SpoVT-AbrB" evidence="8">
    <location>
        <begin position="20"/>
        <end position="62"/>
    </location>
</feature>
<dbReference type="EMBL" id="AEEH01000044">
    <property type="protein sequence ID" value="EFM25079.1"/>
    <property type="molecule type" value="Genomic_DNA"/>
</dbReference>
<keyword evidence="6 7" id="KW-0804">Transcription</keyword>
<sequence length="158" mass="18011">MGEEWSEFTPNGGICMLIGEYNLTLDDRGRIIIPSKLRNDLEDSFVMTKGLDGCIFVYPKTEWEEISKKVRSLPLSSKEARAFQRSFYSKAVLTNLDKQGRVLIPQSLRDHSGLVKDGIIVGLDVRAEIWSLEKWQEMDEDLESSYEDNVMTLGGEML</sequence>
<accession>E0NM24</accession>
<dbReference type="PANTHER" id="PTHR34701">
    <property type="entry name" value="TRANSCRIPTIONAL REGULATOR MRAZ"/>
    <property type="match status" value="1"/>
</dbReference>
<evidence type="ECO:0000313" key="9">
    <source>
        <dbReference type="EMBL" id="EFM25079.1"/>
    </source>
</evidence>
<dbReference type="InterPro" id="IPR037914">
    <property type="entry name" value="SpoVT-AbrB_sf"/>
</dbReference>
<dbReference type="InterPro" id="IPR035644">
    <property type="entry name" value="MraZ_C"/>
</dbReference>
<dbReference type="Proteomes" id="UP000003280">
    <property type="component" value="Unassembled WGS sequence"/>
</dbReference>
<dbReference type="Gene3D" id="3.40.1550.20">
    <property type="entry name" value="Transcriptional regulator MraZ domain"/>
    <property type="match status" value="1"/>
</dbReference>
<evidence type="ECO:0000256" key="5">
    <source>
        <dbReference type="ARBA" id="ARBA00023125"/>
    </source>
</evidence>
<protein>
    <recommendedName>
        <fullName evidence="1 7">Transcriptional regulator MraZ</fullName>
    </recommendedName>
</protein>
<dbReference type="PANTHER" id="PTHR34701:SF1">
    <property type="entry name" value="TRANSCRIPTIONAL REGULATOR MRAZ"/>
    <property type="match status" value="1"/>
</dbReference>
<dbReference type="GO" id="GO:0000976">
    <property type="term" value="F:transcription cis-regulatory region binding"/>
    <property type="evidence" value="ECO:0007669"/>
    <property type="project" value="TreeGrafter"/>
</dbReference>
<comment type="subcellular location">
    <subcellularLocation>
        <location evidence="7">Cytoplasm</location>
        <location evidence="7">Nucleoid</location>
    </subcellularLocation>
</comment>
<evidence type="ECO:0000256" key="7">
    <source>
        <dbReference type="HAMAP-Rule" id="MF_01008"/>
    </source>
</evidence>
<dbReference type="InterPro" id="IPR007159">
    <property type="entry name" value="SpoVT-AbrB_dom"/>
</dbReference>
<evidence type="ECO:0000256" key="2">
    <source>
        <dbReference type="ARBA" id="ARBA00022490"/>
    </source>
</evidence>
<dbReference type="CDD" id="cd16320">
    <property type="entry name" value="MraZ_N"/>
    <property type="match status" value="1"/>
</dbReference>
<dbReference type="STRING" id="862517.HMPREF9225_1213"/>
<gene>
    <name evidence="7 9" type="primary">mraZ</name>
    <name evidence="9" type="ORF">HMPREF9225_1213</name>
</gene>
<dbReference type="HOGENOM" id="CLU_107907_0_5_9"/>
<feature type="domain" description="SpoVT-AbrB" evidence="8">
    <location>
        <begin position="91"/>
        <end position="134"/>
    </location>
</feature>
<keyword evidence="10" id="KW-1185">Reference proteome</keyword>
<dbReference type="GO" id="GO:0005737">
    <property type="term" value="C:cytoplasm"/>
    <property type="evidence" value="ECO:0007669"/>
    <property type="project" value="UniProtKB-UniRule"/>
</dbReference>
<comment type="similarity">
    <text evidence="7">Belongs to the MraZ family.</text>
</comment>